<dbReference type="EMBL" id="JACETU010000011">
    <property type="protein sequence ID" value="KAF7416444.1"/>
    <property type="molecule type" value="Genomic_DNA"/>
</dbReference>
<sequence>MRGLAAWEADAVAFHGRTGMFIPTPSSTSSSPSQTPNFPAYVRANPRHTQTLLCDEAAWSTVDSRCRKYARRVLRPGLRRGAKRSTFNVQRSAFKRSRLKAQGSTTLFTHHECLFVVDYFTTSAPRNAAPIPARILILSSLLHRAPCAVNRESPLMPPMRPWRPEARGCRSQHESDAPPMCTGSRIPAESVRI</sequence>
<dbReference type="VEuPathDB" id="FungiDB:PC9H_002710"/>
<evidence type="ECO:0000313" key="2">
    <source>
        <dbReference type="EMBL" id="KAF7416444.1"/>
    </source>
</evidence>
<dbReference type="Proteomes" id="UP000623687">
    <property type="component" value="Unassembled WGS sequence"/>
</dbReference>
<feature type="compositionally biased region" description="Basic and acidic residues" evidence="1">
    <location>
        <begin position="162"/>
        <end position="176"/>
    </location>
</feature>
<organism evidence="2 3">
    <name type="scientific">Pleurotus ostreatus</name>
    <name type="common">Oyster mushroom</name>
    <name type="synonym">White-rot fungus</name>
    <dbReference type="NCBI Taxonomy" id="5322"/>
    <lineage>
        <taxon>Eukaryota</taxon>
        <taxon>Fungi</taxon>
        <taxon>Dikarya</taxon>
        <taxon>Basidiomycota</taxon>
        <taxon>Agaricomycotina</taxon>
        <taxon>Agaricomycetes</taxon>
        <taxon>Agaricomycetidae</taxon>
        <taxon>Agaricales</taxon>
        <taxon>Pleurotineae</taxon>
        <taxon>Pleurotaceae</taxon>
        <taxon>Pleurotus</taxon>
    </lineage>
</organism>
<dbReference type="RefSeq" id="XP_036625991.1">
    <property type="nucleotide sequence ID" value="XM_036772345.1"/>
</dbReference>
<reference evidence="2" key="1">
    <citation type="submission" date="2019-07" db="EMBL/GenBank/DDBJ databases">
        <authorList>
            <person name="Palmer J.M."/>
        </authorList>
    </citation>
    <scope>NUCLEOTIDE SEQUENCE</scope>
    <source>
        <strain evidence="2">PC9</strain>
    </source>
</reference>
<dbReference type="GeneID" id="59372551"/>
<name>A0A8H7DMG3_PLEOS</name>
<comment type="caution">
    <text evidence="2">The sequence shown here is derived from an EMBL/GenBank/DDBJ whole genome shotgun (WGS) entry which is preliminary data.</text>
</comment>
<feature type="region of interest" description="Disordered" evidence="1">
    <location>
        <begin position="158"/>
        <end position="193"/>
    </location>
</feature>
<accession>A0A8H7DMG3</accession>
<proteinExistence type="predicted"/>
<evidence type="ECO:0000256" key="1">
    <source>
        <dbReference type="SAM" id="MobiDB-lite"/>
    </source>
</evidence>
<protein>
    <submittedName>
        <fullName evidence="2">Uncharacterized protein</fullName>
    </submittedName>
</protein>
<evidence type="ECO:0000313" key="3">
    <source>
        <dbReference type="Proteomes" id="UP000623687"/>
    </source>
</evidence>
<dbReference type="AlphaFoldDB" id="A0A8H7DMG3"/>
<keyword evidence="3" id="KW-1185">Reference proteome</keyword>
<gene>
    <name evidence="2" type="ORF">PC9H_002710</name>
</gene>